<dbReference type="Gene3D" id="3.90.190.10">
    <property type="entry name" value="Protein tyrosine phosphatase superfamily"/>
    <property type="match status" value="1"/>
</dbReference>
<evidence type="ECO:0000259" key="2">
    <source>
        <dbReference type="SMART" id="SM00849"/>
    </source>
</evidence>
<feature type="domain" description="Metallo-beta-lactamase" evidence="2">
    <location>
        <begin position="156"/>
        <end position="345"/>
    </location>
</feature>
<dbReference type="InterPro" id="IPR051682">
    <property type="entry name" value="Mito_Persulfide_Diox"/>
</dbReference>
<dbReference type="SMART" id="SM00849">
    <property type="entry name" value="Lactamase_B"/>
    <property type="match status" value="1"/>
</dbReference>
<evidence type="ECO:0000256" key="1">
    <source>
        <dbReference type="ARBA" id="ARBA00022723"/>
    </source>
</evidence>
<dbReference type="GO" id="GO:0070813">
    <property type="term" value="P:hydrogen sulfide metabolic process"/>
    <property type="evidence" value="ECO:0007669"/>
    <property type="project" value="TreeGrafter"/>
</dbReference>
<dbReference type="InterPro" id="IPR001279">
    <property type="entry name" value="Metallo-B-lactamas"/>
</dbReference>
<dbReference type="Proteomes" id="UP000240653">
    <property type="component" value="Unassembled WGS sequence"/>
</dbReference>
<reference evidence="3 4" key="1">
    <citation type="submission" date="2018-03" db="EMBL/GenBank/DDBJ databases">
        <title>The draft genome of Mesorhizobium soli JCM 19897.</title>
        <authorList>
            <person name="Li L."/>
            <person name="Liu L."/>
            <person name="Liang L."/>
            <person name="Wang T."/>
            <person name="Zhang X."/>
        </authorList>
    </citation>
    <scope>NUCLEOTIDE SEQUENCE [LARGE SCALE GENOMIC DNA]</scope>
    <source>
        <strain evidence="3 4">JCM 19897</strain>
    </source>
</reference>
<dbReference type="NCBIfam" id="TIGR01244">
    <property type="entry name" value="TIGR01244 family sulfur transferase"/>
    <property type="match status" value="1"/>
</dbReference>
<dbReference type="GO" id="GO:0016787">
    <property type="term" value="F:hydrolase activity"/>
    <property type="evidence" value="ECO:0007669"/>
    <property type="project" value="InterPro"/>
</dbReference>
<dbReference type="Pfam" id="PF04273">
    <property type="entry name" value="BLH_phosphatase"/>
    <property type="match status" value="1"/>
</dbReference>
<dbReference type="Gene3D" id="3.60.15.10">
    <property type="entry name" value="Ribonuclease Z/Hydroxyacylglutathione hydrolase-like"/>
    <property type="match status" value="1"/>
</dbReference>
<dbReference type="InterPro" id="IPR029021">
    <property type="entry name" value="Prot-tyrosine_phosphatase-like"/>
</dbReference>
<protein>
    <submittedName>
        <fullName evidence="3">TIGR01244 family phosphatase</fullName>
    </submittedName>
</protein>
<dbReference type="NCBIfam" id="NF040641">
    <property type="entry name" value="bifunc_ST_SDO"/>
    <property type="match status" value="1"/>
</dbReference>
<dbReference type="PANTHER" id="PTHR43084">
    <property type="entry name" value="PERSULFIDE DIOXYGENASE ETHE1"/>
    <property type="match status" value="1"/>
</dbReference>
<dbReference type="GO" id="GO:0006749">
    <property type="term" value="P:glutathione metabolic process"/>
    <property type="evidence" value="ECO:0007669"/>
    <property type="project" value="InterPro"/>
</dbReference>
<dbReference type="GO" id="GO:0050313">
    <property type="term" value="F:sulfur dioxygenase activity"/>
    <property type="evidence" value="ECO:0007669"/>
    <property type="project" value="InterPro"/>
</dbReference>
<dbReference type="OrthoDB" id="9784009at2"/>
<dbReference type="GO" id="GO:0046872">
    <property type="term" value="F:metal ion binding"/>
    <property type="evidence" value="ECO:0007669"/>
    <property type="project" value="UniProtKB-KW"/>
</dbReference>
<sequence>MQTVKITDRLSVVAQPQLSDISDLAHAGFSALVNARPDQEEAVQPGTTAERRAASDAGLGYSYIPVTGATITEADIRAFQSAVANSGGPVIAHCKSGTRALALHALGEVLDGRMKADDVLAFGKQHGFDLSMAANWLARNAMRKPEVKAFFEPRTFSVQYVVSDPDTRMCAIIDPVLDFDEKSGATSTTSADDILAYITGQGLTVEWILDTHPHADHFSAAQYLKQKTGAPTAIGEHVVDVQKLWKGIYNWPELKTDGSQWDRLFGHGERFKLGNIDAHVLFSPGHTLASITYVIGDAAFIHDTMFMPDSGTARADFPGGSAQALWRSIQGILALPDETRLFTGHDYQPYGRAPRWESTVGEQKRSNPHIAGQDEASFVKLREARDRTLPMPKLILHALQVNIQAGRLPGPEDNGRRYLKFPLNALEGAVW</sequence>
<proteinExistence type="predicted"/>
<keyword evidence="1" id="KW-0479">Metal-binding</keyword>
<evidence type="ECO:0000313" key="3">
    <source>
        <dbReference type="EMBL" id="PSJ52138.1"/>
    </source>
</evidence>
<dbReference type="EMBL" id="PXYL01000035">
    <property type="protein sequence ID" value="PSJ52138.1"/>
    <property type="molecule type" value="Genomic_DNA"/>
</dbReference>
<gene>
    <name evidence="3" type="ORF">C7I85_29080</name>
</gene>
<keyword evidence="4" id="KW-1185">Reference proteome</keyword>
<dbReference type="SUPFAM" id="SSF56281">
    <property type="entry name" value="Metallo-hydrolase/oxidoreductase"/>
    <property type="match status" value="1"/>
</dbReference>
<dbReference type="InterPro" id="IPR005939">
    <property type="entry name" value="BLH_phosphatase-like"/>
</dbReference>
<dbReference type="Pfam" id="PF00753">
    <property type="entry name" value="Lactamase_B"/>
    <property type="match status" value="1"/>
</dbReference>
<dbReference type="CDD" id="cd07724">
    <property type="entry name" value="POD-like_MBL-fold"/>
    <property type="match status" value="1"/>
</dbReference>
<accession>A0A2P7RPI4</accession>
<dbReference type="InterPro" id="IPR044528">
    <property type="entry name" value="POD-like_MBL-fold"/>
</dbReference>
<comment type="caution">
    <text evidence="3">The sequence shown here is derived from an EMBL/GenBank/DDBJ whole genome shotgun (WGS) entry which is preliminary data.</text>
</comment>
<organism evidence="3 4">
    <name type="scientific">Pseudaminobacter soli</name>
    <name type="common">ex Li et al. 2025</name>
    <dbReference type="NCBI Taxonomy" id="1295366"/>
    <lineage>
        <taxon>Bacteria</taxon>
        <taxon>Pseudomonadati</taxon>
        <taxon>Pseudomonadota</taxon>
        <taxon>Alphaproteobacteria</taxon>
        <taxon>Hyphomicrobiales</taxon>
        <taxon>Phyllobacteriaceae</taxon>
        <taxon>Pseudaminobacter</taxon>
    </lineage>
</organism>
<dbReference type="SUPFAM" id="SSF52799">
    <property type="entry name" value="(Phosphotyrosine protein) phosphatases II"/>
    <property type="match status" value="1"/>
</dbReference>
<dbReference type="CDD" id="cd14503">
    <property type="entry name" value="PTP-bact"/>
    <property type="match status" value="1"/>
</dbReference>
<dbReference type="RefSeq" id="WP_106727480.1">
    <property type="nucleotide sequence ID" value="NZ_PXYL01000035.1"/>
</dbReference>
<dbReference type="InterPro" id="IPR036866">
    <property type="entry name" value="RibonucZ/Hydroxyglut_hydro"/>
</dbReference>
<dbReference type="InterPro" id="IPR053449">
    <property type="entry name" value="MBL-like_hydrolase"/>
</dbReference>
<dbReference type="PANTHER" id="PTHR43084:SF1">
    <property type="entry name" value="PERSULFIDE DIOXYGENASE ETHE1, MITOCHONDRIAL"/>
    <property type="match status" value="1"/>
</dbReference>
<evidence type="ECO:0000313" key="4">
    <source>
        <dbReference type="Proteomes" id="UP000240653"/>
    </source>
</evidence>
<name>A0A2P7RPI4_9HYPH</name>
<dbReference type="AlphaFoldDB" id="A0A2P7RPI4"/>